<evidence type="ECO:0000259" key="1">
    <source>
        <dbReference type="Pfam" id="PF00092"/>
    </source>
</evidence>
<dbReference type="PANTHER" id="PTHR47324">
    <property type="entry name" value="PROTEIN IRG-7-RELATED"/>
    <property type="match status" value="1"/>
</dbReference>
<feature type="domain" description="VWFA" evidence="1">
    <location>
        <begin position="115"/>
        <end position="271"/>
    </location>
</feature>
<dbReference type="InterPro" id="IPR053295">
    <property type="entry name" value="Innate_immunity_reg"/>
</dbReference>
<dbReference type="SUPFAM" id="SSF53300">
    <property type="entry name" value="vWA-like"/>
    <property type="match status" value="1"/>
</dbReference>
<dbReference type="InterPro" id="IPR036465">
    <property type="entry name" value="vWFA_dom_sf"/>
</dbReference>
<accession>A0A7E4W5B6</accession>
<evidence type="ECO:0000313" key="3">
    <source>
        <dbReference type="WBParaSite" id="Pan_g6738.t1"/>
    </source>
</evidence>
<dbReference type="AlphaFoldDB" id="A0A7E4W5B6"/>
<name>A0A7E4W5B6_PANRE</name>
<dbReference type="InterPro" id="IPR002035">
    <property type="entry name" value="VWF_A"/>
</dbReference>
<dbReference type="Pfam" id="PF00092">
    <property type="entry name" value="VWA"/>
    <property type="match status" value="1"/>
</dbReference>
<evidence type="ECO:0000313" key="2">
    <source>
        <dbReference type="Proteomes" id="UP000492821"/>
    </source>
</evidence>
<reference evidence="3" key="2">
    <citation type="submission" date="2020-10" db="UniProtKB">
        <authorList>
            <consortium name="WormBaseParasite"/>
        </authorList>
    </citation>
    <scope>IDENTIFICATION</scope>
</reference>
<dbReference type="Proteomes" id="UP000492821">
    <property type="component" value="Unassembled WGS sequence"/>
</dbReference>
<dbReference type="Gene3D" id="3.40.50.410">
    <property type="entry name" value="von Willebrand factor, type A domain"/>
    <property type="match status" value="1"/>
</dbReference>
<dbReference type="PANTHER" id="PTHR47324:SF1">
    <property type="entry name" value="EGF-LIKE DOMAIN-CONTAINING PROTEIN-RELATED"/>
    <property type="match status" value="1"/>
</dbReference>
<proteinExistence type="predicted"/>
<sequence length="294" mass="31594">MNTAFETHGFDNIANQNELDRYLNSTYQDGNSTRGGQSALKDGFISVNYDDGYRPDINNHLIIYVTTNGTADAAAVSAAMSIISSGKYSIAAVAYDANALMLDVGGDVPKTLRDDLRIFLMNALSPFDIGWQNNFHVAIFNVFGDDMNTAFETHGFDNIANQNELDRYLNLTYQDGNSTRGGQSALKDGFISVNYDDGYRPDINNHLIIYVTTNGTADAAAVSAAMSIISSGKYSVAAVAYDANGSNTVSLTSLVGGKAECVITANDPDDLTITAAEKLTNLIWKASNNNGTYC</sequence>
<keyword evidence="2" id="KW-1185">Reference proteome</keyword>
<dbReference type="WBParaSite" id="Pan_g6738.t1">
    <property type="protein sequence ID" value="Pan_g6738.t1"/>
    <property type="gene ID" value="Pan_g6738"/>
</dbReference>
<reference evidence="2" key="1">
    <citation type="journal article" date="2013" name="Genetics">
        <title>The draft genome and transcriptome of Panagrellus redivivus are shaped by the harsh demands of a free-living lifestyle.</title>
        <authorList>
            <person name="Srinivasan J."/>
            <person name="Dillman A.R."/>
            <person name="Macchietto M.G."/>
            <person name="Heikkinen L."/>
            <person name="Lakso M."/>
            <person name="Fracchia K.M."/>
            <person name="Antoshechkin I."/>
            <person name="Mortazavi A."/>
            <person name="Wong G."/>
            <person name="Sternberg P.W."/>
        </authorList>
    </citation>
    <scope>NUCLEOTIDE SEQUENCE [LARGE SCALE GENOMIC DNA]</scope>
    <source>
        <strain evidence="2">MT8872</strain>
    </source>
</reference>
<protein>
    <submittedName>
        <fullName evidence="3">VWFA domain-containing protein</fullName>
    </submittedName>
</protein>
<organism evidence="2 3">
    <name type="scientific">Panagrellus redivivus</name>
    <name type="common">Microworm</name>
    <dbReference type="NCBI Taxonomy" id="6233"/>
    <lineage>
        <taxon>Eukaryota</taxon>
        <taxon>Metazoa</taxon>
        <taxon>Ecdysozoa</taxon>
        <taxon>Nematoda</taxon>
        <taxon>Chromadorea</taxon>
        <taxon>Rhabditida</taxon>
        <taxon>Tylenchina</taxon>
        <taxon>Panagrolaimomorpha</taxon>
        <taxon>Panagrolaimoidea</taxon>
        <taxon>Panagrolaimidae</taxon>
        <taxon>Panagrellus</taxon>
    </lineage>
</organism>